<sequence>MAENPSAVRGTLPEWQINTDLRPPSRFSSPKRSAPNVNFMRQRKDHKHNLQTIRDPAELRALLARTEDTLKDSALISGLSDKGEKLRLTAEAIKARLKEIDATMERGANNQLSNPQRSPQGQDADAEDEENDVELTNMENQMRRMSIPSDTGDREIHELEEKMGELHVRNAAEGSPARNGTQGRHHQSPSKAHAKSPGANSKVRALPLEEVVQLEDERQKQIERARIQEAKERLAKSSAVRFSTKPMHTDEDDEESEDDDFDFI</sequence>
<dbReference type="RefSeq" id="XP_016610653.1">
    <property type="nucleotide sequence ID" value="XM_016750021.1"/>
</dbReference>
<feature type="region of interest" description="Disordered" evidence="1">
    <location>
        <begin position="105"/>
        <end position="131"/>
    </location>
</feature>
<proteinExistence type="predicted"/>
<dbReference type="EMBL" id="KQ257452">
    <property type="protein sequence ID" value="KND02614.1"/>
    <property type="molecule type" value="Genomic_DNA"/>
</dbReference>
<reference evidence="2 3" key="1">
    <citation type="submission" date="2009-08" db="EMBL/GenBank/DDBJ databases">
        <title>The Genome Sequence of Spizellomyces punctatus strain DAOM BR117.</title>
        <authorList>
            <consortium name="The Broad Institute Genome Sequencing Platform"/>
            <person name="Russ C."/>
            <person name="Cuomo C."/>
            <person name="Shea T."/>
            <person name="Young S.K."/>
            <person name="Zeng Q."/>
            <person name="Koehrsen M."/>
            <person name="Haas B."/>
            <person name="Borodovsky M."/>
            <person name="Guigo R."/>
            <person name="Alvarado L."/>
            <person name="Berlin A."/>
            <person name="Bochicchio J."/>
            <person name="Borenstein D."/>
            <person name="Chapman S."/>
            <person name="Chen Z."/>
            <person name="Engels R."/>
            <person name="Freedman E."/>
            <person name="Gellesch M."/>
            <person name="Goldberg J."/>
            <person name="Griggs A."/>
            <person name="Gujja S."/>
            <person name="Heiman D."/>
            <person name="Hepburn T."/>
            <person name="Howarth C."/>
            <person name="Jen D."/>
            <person name="Larson L."/>
            <person name="Lewis B."/>
            <person name="Mehta T."/>
            <person name="Park D."/>
            <person name="Pearson M."/>
            <person name="Roberts A."/>
            <person name="Saif S."/>
            <person name="Shenoy N."/>
            <person name="Sisk P."/>
            <person name="Stolte C."/>
            <person name="Sykes S."/>
            <person name="Thomson T."/>
            <person name="Walk T."/>
            <person name="White J."/>
            <person name="Yandava C."/>
            <person name="Burger G."/>
            <person name="Gray M.W."/>
            <person name="Holland P.W.H."/>
            <person name="King N."/>
            <person name="Lang F.B.F."/>
            <person name="Roger A.J."/>
            <person name="Ruiz-Trillo I."/>
            <person name="Lander E."/>
            <person name="Nusbaum C."/>
        </authorList>
    </citation>
    <scope>NUCLEOTIDE SEQUENCE [LARGE SCALE GENOMIC DNA]</scope>
    <source>
        <strain evidence="2 3">DAOM BR117</strain>
    </source>
</reference>
<dbReference type="VEuPathDB" id="FungiDB:SPPG_01701"/>
<dbReference type="OMA" id="DEFLFGH"/>
<feature type="compositionally biased region" description="Acidic residues" evidence="1">
    <location>
        <begin position="250"/>
        <end position="264"/>
    </location>
</feature>
<gene>
    <name evidence="2" type="ORF">SPPG_01701</name>
</gene>
<evidence type="ECO:0000313" key="3">
    <source>
        <dbReference type="Proteomes" id="UP000053201"/>
    </source>
</evidence>
<feature type="compositionally biased region" description="Low complexity" evidence="1">
    <location>
        <begin position="22"/>
        <end position="35"/>
    </location>
</feature>
<feature type="compositionally biased region" description="Basic residues" evidence="1">
    <location>
        <begin position="183"/>
        <end position="194"/>
    </location>
</feature>
<keyword evidence="3" id="KW-1185">Reference proteome</keyword>
<evidence type="ECO:0000313" key="2">
    <source>
        <dbReference type="EMBL" id="KND02614.1"/>
    </source>
</evidence>
<feature type="region of interest" description="Disordered" evidence="1">
    <location>
        <begin position="1"/>
        <end position="47"/>
    </location>
</feature>
<evidence type="ECO:0000256" key="1">
    <source>
        <dbReference type="SAM" id="MobiDB-lite"/>
    </source>
</evidence>
<feature type="compositionally biased region" description="Polar residues" evidence="1">
    <location>
        <begin position="108"/>
        <end position="121"/>
    </location>
</feature>
<feature type="region of interest" description="Disordered" evidence="1">
    <location>
        <begin position="173"/>
        <end position="207"/>
    </location>
</feature>
<name>A0A0L0HP97_SPIPD</name>
<dbReference type="AlphaFoldDB" id="A0A0L0HP97"/>
<dbReference type="InParanoid" id="A0A0L0HP97"/>
<dbReference type="OrthoDB" id="10350530at2759"/>
<organism evidence="2 3">
    <name type="scientific">Spizellomyces punctatus (strain DAOM BR117)</name>
    <dbReference type="NCBI Taxonomy" id="645134"/>
    <lineage>
        <taxon>Eukaryota</taxon>
        <taxon>Fungi</taxon>
        <taxon>Fungi incertae sedis</taxon>
        <taxon>Chytridiomycota</taxon>
        <taxon>Chytridiomycota incertae sedis</taxon>
        <taxon>Chytridiomycetes</taxon>
        <taxon>Spizellomycetales</taxon>
        <taxon>Spizellomycetaceae</taxon>
        <taxon>Spizellomyces</taxon>
    </lineage>
</organism>
<dbReference type="Proteomes" id="UP000053201">
    <property type="component" value="Unassembled WGS sequence"/>
</dbReference>
<accession>A0A0L0HP97</accession>
<protein>
    <submittedName>
        <fullName evidence="2">Uncharacterized protein</fullName>
    </submittedName>
</protein>
<dbReference type="GeneID" id="27685349"/>
<feature type="region of interest" description="Disordered" evidence="1">
    <location>
        <begin position="230"/>
        <end position="264"/>
    </location>
</feature>